<evidence type="ECO:0000313" key="3">
    <source>
        <dbReference type="EMBL" id="KAL0926855.1"/>
    </source>
</evidence>
<keyword evidence="4" id="KW-1185">Reference proteome</keyword>
<evidence type="ECO:0000256" key="1">
    <source>
        <dbReference type="SAM" id="Phobius"/>
    </source>
</evidence>
<protein>
    <recommendedName>
        <fullName evidence="2">HPP transmembrane region domain-containing protein</fullName>
    </recommendedName>
</protein>
<dbReference type="Pfam" id="PF04982">
    <property type="entry name" value="TM_HPP"/>
    <property type="match status" value="1"/>
</dbReference>
<dbReference type="EMBL" id="JANQDX010000003">
    <property type="protein sequence ID" value="KAL0926855.1"/>
    <property type="molecule type" value="Genomic_DNA"/>
</dbReference>
<dbReference type="InterPro" id="IPR058581">
    <property type="entry name" value="TM_HPP"/>
</dbReference>
<accession>A0ABD0VQ01</accession>
<sequence>MAIQVRAMSFHCLSFLPRIKKNSKENAAALPTLLYISSRRTIRSLVRSSTESSSSSGRWEEFLKQLPTPIPCLSDVFWPSAGAFAAMAILGRLDQLWAHKGLSFTIAPIGAVCAVLFAAPKSPAAQKYNMFVAQIGCAAIGVLALSIFGPGWLARATALAASIAFMTVTGSIHPPAASLPILFIDGAKFHHLNLWYALFPGATGCLLVCLIGEIQIGLSNEKPRNHLDMRHRLDSKGQREGKVIDYRVSDLRVVELLDGLCEKMQDYTLEKLDTDEEIWVRVNDWDNLPADKDKQEARAYSKYISSFCGRLLEETEDELAELIKKGGLKPEQLSKVLCQDLSKHCVAHRDDDEL</sequence>
<dbReference type="InterPro" id="IPR007065">
    <property type="entry name" value="HPP"/>
</dbReference>
<feature type="transmembrane region" description="Helical" evidence="1">
    <location>
        <begin position="131"/>
        <end position="149"/>
    </location>
</feature>
<dbReference type="PANTHER" id="PTHR33741:SF1">
    <property type="entry name" value="HPP FAMILY PROTEIN, EXPRESSED"/>
    <property type="match status" value="1"/>
</dbReference>
<feature type="domain" description="HPP transmembrane region" evidence="2">
    <location>
        <begin position="71"/>
        <end position="212"/>
    </location>
</feature>
<gene>
    <name evidence="3" type="ORF">M5K25_003108</name>
</gene>
<keyword evidence="1" id="KW-0812">Transmembrane</keyword>
<name>A0ABD0VQ01_DENTH</name>
<evidence type="ECO:0000313" key="4">
    <source>
        <dbReference type="Proteomes" id="UP001552299"/>
    </source>
</evidence>
<dbReference type="AlphaFoldDB" id="A0ABD0VQ01"/>
<keyword evidence="1" id="KW-0472">Membrane</keyword>
<feature type="transmembrane region" description="Helical" evidence="1">
    <location>
        <begin position="156"/>
        <end position="174"/>
    </location>
</feature>
<proteinExistence type="predicted"/>
<organism evidence="3 4">
    <name type="scientific">Dendrobium thyrsiflorum</name>
    <name type="common">Pinecone-like raceme dendrobium</name>
    <name type="synonym">Orchid</name>
    <dbReference type="NCBI Taxonomy" id="117978"/>
    <lineage>
        <taxon>Eukaryota</taxon>
        <taxon>Viridiplantae</taxon>
        <taxon>Streptophyta</taxon>
        <taxon>Embryophyta</taxon>
        <taxon>Tracheophyta</taxon>
        <taxon>Spermatophyta</taxon>
        <taxon>Magnoliopsida</taxon>
        <taxon>Liliopsida</taxon>
        <taxon>Asparagales</taxon>
        <taxon>Orchidaceae</taxon>
        <taxon>Epidendroideae</taxon>
        <taxon>Malaxideae</taxon>
        <taxon>Dendrobiinae</taxon>
        <taxon>Dendrobium</taxon>
    </lineage>
</organism>
<feature type="transmembrane region" description="Helical" evidence="1">
    <location>
        <begin position="101"/>
        <end position="119"/>
    </location>
</feature>
<comment type="caution">
    <text evidence="3">The sequence shown here is derived from an EMBL/GenBank/DDBJ whole genome shotgun (WGS) entry which is preliminary data.</text>
</comment>
<feature type="transmembrane region" description="Helical" evidence="1">
    <location>
        <begin position="194"/>
        <end position="214"/>
    </location>
</feature>
<keyword evidence="1" id="KW-1133">Transmembrane helix</keyword>
<dbReference type="PANTHER" id="PTHR33741">
    <property type="entry name" value="TRANSMEMBRANE PROTEIN DDB_G0269096-RELATED"/>
    <property type="match status" value="1"/>
</dbReference>
<reference evidence="3 4" key="1">
    <citation type="journal article" date="2024" name="Plant Biotechnol. J.">
        <title>Dendrobium thyrsiflorum genome and its molecular insights into genes involved in important horticultural traits.</title>
        <authorList>
            <person name="Chen B."/>
            <person name="Wang J.Y."/>
            <person name="Zheng P.J."/>
            <person name="Li K.L."/>
            <person name="Liang Y.M."/>
            <person name="Chen X.F."/>
            <person name="Zhang C."/>
            <person name="Zhao X."/>
            <person name="He X."/>
            <person name="Zhang G.Q."/>
            <person name="Liu Z.J."/>
            <person name="Xu Q."/>
        </authorList>
    </citation>
    <scope>NUCLEOTIDE SEQUENCE [LARGE SCALE GENOMIC DNA]</scope>
    <source>
        <strain evidence="3">GZMU011</strain>
    </source>
</reference>
<dbReference type="Proteomes" id="UP001552299">
    <property type="component" value="Unassembled WGS sequence"/>
</dbReference>
<evidence type="ECO:0000259" key="2">
    <source>
        <dbReference type="Pfam" id="PF04982"/>
    </source>
</evidence>